<proteinExistence type="inferred from homology"/>
<reference evidence="12" key="1">
    <citation type="submission" date="2019-06" db="EMBL/GenBank/DDBJ databases">
        <title>Sulfurimonas gotlandica sp. nov., a chemoautotrophic and psychrotolerant epsilonproteobacterium isolated from a pelagic redoxcline, and an emended description of the genus Sulfurimonas.</title>
        <authorList>
            <person name="Wang S."/>
            <person name="Jiang L."/>
            <person name="Shao Z."/>
        </authorList>
    </citation>
    <scope>NUCLEOTIDE SEQUENCE [LARGE SCALE GENOMIC DNA]</scope>
    <source>
        <strain evidence="12">1-1N</strain>
    </source>
</reference>
<accession>A0AAJ4A219</accession>
<feature type="domain" description="Poly A polymerase head" evidence="9">
    <location>
        <begin position="24"/>
        <end position="149"/>
    </location>
</feature>
<evidence type="ECO:0000313" key="12">
    <source>
        <dbReference type="Proteomes" id="UP000326061"/>
    </source>
</evidence>
<protein>
    <submittedName>
        <fullName evidence="11">CCA tRNA nucleotidyltransferase</fullName>
    </submittedName>
</protein>
<dbReference type="SUPFAM" id="SSF81891">
    <property type="entry name" value="Poly A polymerase C-terminal region-like"/>
    <property type="match status" value="1"/>
</dbReference>
<dbReference type="KEGG" id="suln:FJR47_00035"/>
<gene>
    <name evidence="11" type="ORF">FJR47_00035</name>
</gene>
<evidence type="ECO:0000256" key="2">
    <source>
        <dbReference type="ARBA" id="ARBA00022679"/>
    </source>
</evidence>
<dbReference type="AlphaFoldDB" id="A0AAJ4A219"/>
<dbReference type="InterPro" id="IPR032828">
    <property type="entry name" value="PolyA_RNA-bd"/>
</dbReference>
<dbReference type="PANTHER" id="PTHR46173:SF1">
    <property type="entry name" value="CCA TRNA NUCLEOTIDYLTRANSFERASE 1, MITOCHONDRIAL"/>
    <property type="match status" value="1"/>
</dbReference>
<dbReference type="GO" id="GO:0046872">
    <property type="term" value="F:metal ion binding"/>
    <property type="evidence" value="ECO:0007669"/>
    <property type="project" value="UniProtKB-KW"/>
</dbReference>
<dbReference type="Pfam" id="PF01743">
    <property type="entry name" value="PolyA_pol"/>
    <property type="match status" value="1"/>
</dbReference>
<dbReference type="Proteomes" id="UP000326061">
    <property type="component" value="Chromosome"/>
</dbReference>
<evidence type="ECO:0000256" key="6">
    <source>
        <dbReference type="ARBA" id="ARBA00022741"/>
    </source>
</evidence>
<keyword evidence="12" id="KW-1185">Reference proteome</keyword>
<dbReference type="InterPro" id="IPR002646">
    <property type="entry name" value="PolA_pol_head_dom"/>
</dbReference>
<dbReference type="InterPro" id="IPR043519">
    <property type="entry name" value="NT_sf"/>
</dbReference>
<evidence type="ECO:0000256" key="1">
    <source>
        <dbReference type="ARBA" id="ARBA00001946"/>
    </source>
</evidence>
<dbReference type="GO" id="GO:0000166">
    <property type="term" value="F:nucleotide binding"/>
    <property type="evidence" value="ECO:0007669"/>
    <property type="project" value="UniProtKB-KW"/>
</dbReference>
<dbReference type="InterPro" id="IPR050264">
    <property type="entry name" value="Bact_CCA-adding_enz_type3_sf"/>
</dbReference>
<evidence type="ECO:0000256" key="7">
    <source>
        <dbReference type="ARBA" id="ARBA00022842"/>
    </source>
</evidence>
<keyword evidence="5" id="KW-0479">Metal-binding</keyword>
<dbReference type="RefSeq" id="WP_152298467.1">
    <property type="nucleotide sequence ID" value="NZ_CP041166.1"/>
</dbReference>
<keyword evidence="6" id="KW-0547">Nucleotide-binding</keyword>
<keyword evidence="7" id="KW-0460">Magnesium</keyword>
<dbReference type="GO" id="GO:0016779">
    <property type="term" value="F:nucleotidyltransferase activity"/>
    <property type="evidence" value="ECO:0007669"/>
    <property type="project" value="UniProtKB-KW"/>
</dbReference>
<keyword evidence="4" id="KW-0548">Nucleotidyltransferase</keyword>
<keyword evidence="2 8" id="KW-0808">Transferase</keyword>
<comment type="similarity">
    <text evidence="8">Belongs to the tRNA nucleotidyltransferase/poly(A) polymerase family.</text>
</comment>
<evidence type="ECO:0000256" key="3">
    <source>
        <dbReference type="ARBA" id="ARBA00022694"/>
    </source>
</evidence>
<dbReference type="GO" id="GO:0008033">
    <property type="term" value="P:tRNA processing"/>
    <property type="evidence" value="ECO:0007669"/>
    <property type="project" value="UniProtKB-KW"/>
</dbReference>
<dbReference type="Gene3D" id="1.10.3090.10">
    <property type="entry name" value="cca-adding enzyme, domain 2"/>
    <property type="match status" value="1"/>
</dbReference>
<evidence type="ECO:0000259" key="9">
    <source>
        <dbReference type="Pfam" id="PF01743"/>
    </source>
</evidence>
<dbReference type="PANTHER" id="PTHR46173">
    <property type="entry name" value="CCA TRNA NUCLEOTIDYLTRANSFERASE 1, MITOCHONDRIAL"/>
    <property type="match status" value="1"/>
</dbReference>
<organism evidence="11 12">
    <name type="scientific">Sulfurimonas xiamenensis</name>
    <dbReference type="NCBI Taxonomy" id="2590021"/>
    <lineage>
        <taxon>Bacteria</taxon>
        <taxon>Pseudomonadati</taxon>
        <taxon>Campylobacterota</taxon>
        <taxon>Epsilonproteobacteria</taxon>
        <taxon>Campylobacterales</taxon>
        <taxon>Sulfurimonadaceae</taxon>
        <taxon>Sulfurimonas</taxon>
    </lineage>
</organism>
<dbReference type="GO" id="GO:0000049">
    <property type="term" value="F:tRNA binding"/>
    <property type="evidence" value="ECO:0007669"/>
    <property type="project" value="TreeGrafter"/>
</dbReference>
<feature type="domain" description="tRNA nucleotidyltransferase/poly(A) polymerase RNA and SrmB- binding" evidence="10">
    <location>
        <begin position="176"/>
        <end position="228"/>
    </location>
</feature>
<sequence length="415" mass="48365">MIHYPEKLNTIFNKLNNYNIKPIIVGGYIRDFLLNIESKDIDIEIYGISSFNELENILKEFGNINIVGKSFGVCKLYYQDYDLDFSFPRKDNKIKPGHRGFDIKIESNIDFKTATSRRDFTINSIGFDVIEKKILDPFNGINDLKNKILKAVDLNSFSEDPLRVLRAVQFSTRFDLQIDKNLYNRCKKMVSKKMLDELPKERIFEEIKKLLLFSKKPSIGFKLLKELGSDIYTNNLSVIDEIAKQMTTNKQTNLILMLSGLCYNFTQTKAENFIFKLTNEKKILNRVTTLINKHKKIDTIYEDGINNYMLYKLATEVNINELLILSSSIYFSYNNSKIYKAGEEIYKRAKKLNILNNKLPPILMGKDILELGLKPSPLFSEILHLAYEAQMNGKFNNYIDAKKWLKNYLKFSKKN</sequence>
<dbReference type="SUPFAM" id="SSF81301">
    <property type="entry name" value="Nucleotidyltransferase"/>
    <property type="match status" value="1"/>
</dbReference>
<dbReference type="Pfam" id="PF12627">
    <property type="entry name" value="PolyA_pol_RNAbd"/>
    <property type="match status" value="1"/>
</dbReference>
<evidence type="ECO:0000256" key="8">
    <source>
        <dbReference type="RuleBase" id="RU003953"/>
    </source>
</evidence>
<dbReference type="CDD" id="cd05398">
    <property type="entry name" value="NT_ClassII-CCAase"/>
    <property type="match status" value="1"/>
</dbReference>
<comment type="cofactor">
    <cofactor evidence="1">
        <name>Mg(2+)</name>
        <dbReference type="ChEBI" id="CHEBI:18420"/>
    </cofactor>
</comment>
<dbReference type="EMBL" id="CP041166">
    <property type="protein sequence ID" value="QFR42395.1"/>
    <property type="molecule type" value="Genomic_DNA"/>
</dbReference>
<evidence type="ECO:0000313" key="11">
    <source>
        <dbReference type="EMBL" id="QFR42395.1"/>
    </source>
</evidence>
<dbReference type="Gene3D" id="3.30.460.10">
    <property type="entry name" value="Beta Polymerase, domain 2"/>
    <property type="match status" value="1"/>
</dbReference>
<keyword evidence="3" id="KW-0819">tRNA processing</keyword>
<evidence type="ECO:0000256" key="5">
    <source>
        <dbReference type="ARBA" id="ARBA00022723"/>
    </source>
</evidence>
<name>A0AAJ4A219_9BACT</name>
<evidence type="ECO:0000256" key="4">
    <source>
        <dbReference type="ARBA" id="ARBA00022695"/>
    </source>
</evidence>
<keyword evidence="8" id="KW-0694">RNA-binding</keyword>
<evidence type="ECO:0000259" key="10">
    <source>
        <dbReference type="Pfam" id="PF12627"/>
    </source>
</evidence>